<accession>A0AA88ARU8</accession>
<evidence type="ECO:0000259" key="14">
    <source>
        <dbReference type="PROSITE" id="PS50109"/>
    </source>
</evidence>
<dbReference type="InterPro" id="IPR036890">
    <property type="entry name" value="HATPase_C_sf"/>
</dbReference>
<dbReference type="InterPro" id="IPR001789">
    <property type="entry name" value="Sig_transdc_resp-reg_receiver"/>
</dbReference>
<keyword evidence="9" id="KW-0256">Endoplasmic reticulum</keyword>
<dbReference type="Gramene" id="FCD_00034185-RA">
    <property type="protein sequence ID" value="FCD_00034185-RA:cds"/>
    <property type="gene ID" value="FCD_00034185"/>
</dbReference>
<dbReference type="EMBL" id="BTGU01000020">
    <property type="protein sequence ID" value="GMN45606.1"/>
    <property type="molecule type" value="Genomic_DNA"/>
</dbReference>
<evidence type="ECO:0000256" key="12">
    <source>
        <dbReference type="SAM" id="Coils"/>
    </source>
</evidence>
<dbReference type="SMART" id="SM00388">
    <property type="entry name" value="HisKA"/>
    <property type="match status" value="1"/>
</dbReference>
<feature type="modified residue" description="4-aspartylphosphate" evidence="11">
    <location>
        <position position="917"/>
    </location>
</feature>
<dbReference type="Gene3D" id="3.30.450.20">
    <property type="entry name" value="PAS domain"/>
    <property type="match status" value="1"/>
</dbReference>
<dbReference type="CDD" id="cd17546">
    <property type="entry name" value="REC_hyHK_CKI1_RcsC-like"/>
    <property type="match status" value="1"/>
</dbReference>
<evidence type="ECO:0000256" key="1">
    <source>
        <dbReference type="ARBA" id="ARBA00000085"/>
    </source>
</evidence>
<dbReference type="SUPFAM" id="SSF52172">
    <property type="entry name" value="CheY-like"/>
    <property type="match status" value="1"/>
</dbReference>
<sequence>METNQVEEMEIEMDGEILPSMWPEDVVSDAGKQFNVERPGQDQDMLEEVTILEEPTIVDFKRLLELTNYSEKGSSQLAYLVKDWEYKQANAVRLLREELDILSKQRQEAELKKLEILEEHRFEEEKYGDKRPISILDEVYDIWPDVHRIKNDVVVQNKIEIDAEYDTVVYWKQRALHFEKLLEASKQREQILTEKLQESIENFERQSSPVEELSHILKRADNFLHFVLQNAPVVIGHQDKELRYRFIYNHFPRLGEEDIIGKTDVEIFTGAGVKESQDFKREVLEKGLPAKREITFETELFGSKTFLIYVEPVFSKSGETIGINYMGMDVTDQVRKREKMAKLREEIAVRKAKETELNKTIHITEETMRAKQMLATMSHEIRSPLSGVVSMAEILSTTRLDKEQRQLLDVMLSSGDLVLQLINDILDLSKVESGVMKLEATKFRPREVVKHVLQTAAASLQKILTLEGHVTDDVPVEVIGDVLRIRQILTNLISNAVKFTHQGKVGIKLYVIPTPSWGKQEGSHQKLDADHSVTKESAQKEDKPTSQTNGDRKGYHGHSNGTCQNHSVDDEPRTPNKTEALGTEDMDEQSPSDETTVWIRCDVYDTGIGIPENAIPTLFKRYMQVSADHARKYGGTGLGLAICKQLVALMGGRLTVSSREHYGSTFTFILPYKVSNTCDSSDDADELSDMANHDGEPDDTTESYFHFQPRTLGSLFNSNGTSRTPKLLPHKIGYTSLHKLNGLPGNSYSISYGNSRPKESVSLEDSCSSIGVAETSPEPETSESQGAHPDIEDGASRSIQCRDDSNDKLQNSQTDQMQHAETSREMDVAPNIAKSQEGCQTQEKSDAINSQQISKISTEVKSPALEPKILLVEDNKINVMVTQSMMKQLGHSIDVVNNGVEAVLAVQRRSYSLVFMDVCMPVMNGLQATRIIRSFEETGSWEAAEKAGMELNVPSSEGLQSSQSVTRSTNRIPIIAMTANALSESADECYENGMDSFVSKPVTFQKLKQCLEQYLS</sequence>
<evidence type="ECO:0000259" key="15">
    <source>
        <dbReference type="PROSITE" id="PS50110"/>
    </source>
</evidence>
<dbReference type="AlphaFoldDB" id="A0AA88ARU8"/>
<dbReference type="PROSITE" id="PS50109">
    <property type="entry name" value="HIS_KIN"/>
    <property type="match status" value="1"/>
</dbReference>
<dbReference type="InterPro" id="IPR011006">
    <property type="entry name" value="CheY-like_superfamily"/>
</dbReference>
<feature type="compositionally biased region" description="Basic and acidic residues" evidence="13">
    <location>
        <begin position="567"/>
        <end position="576"/>
    </location>
</feature>
<feature type="domain" description="Response regulatory" evidence="15">
    <location>
        <begin position="868"/>
        <end position="1015"/>
    </location>
</feature>
<feature type="compositionally biased region" description="Basic and acidic residues" evidence="13">
    <location>
        <begin position="789"/>
        <end position="807"/>
    </location>
</feature>
<feature type="compositionally biased region" description="Acidic residues" evidence="13">
    <location>
        <begin position="582"/>
        <end position="591"/>
    </location>
</feature>
<keyword evidence="7" id="KW-0808">Transferase</keyword>
<comment type="subcellular location">
    <subcellularLocation>
        <location evidence="3">Cytoplasm</location>
    </subcellularLocation>
    <subcellularLocation>
        <location evidence="2">Endoplasmic reticulum membrane</location>
        <topology evidence="2">Multi-pass membrane protein</topology>
    </subcellularLocation>
</comment>
<dbReference type="FunFam" id="3.30.450.20:FF:000061">
    <property type="entry name" value="Histidine kinase 5"/>
    <property type="match status" value="1"/>
</dbReference>
<evidence type="ECO:0000256" key="5">
    <source>
        <dbReference type="ARBA" id="ARBA00022490"/>
    </source>
</evidence>
<dbReference type="InterPro" id="IPR003661">
    <property type="entry name" value="HisK_dim/P_dom"/>
</dbReference>
<keyword evidence="10" id="KW-0675">Receptor</keyword>
<dbReference type="GO" id="GO:0000155">
    <property type="term" value="F:phosphorelay sensor kinase activity"/>
    <property type="evidence" value="ECO:0007669"/>
    <property type="project" value="InterPro"/>
</dbReference>
<keyword evidence="17" id="KW-1185">Reference proteome</keyword>
<feature type="compositionally biased region" description="Basic and acidic residues" evidence="13">
    <location>
        <begin position="521"/>
        <end position="554"/>
    </location>
</feature>
<evidence type="ECO:0000256" key="10">
    <source>
        <dbReference type="ARBA" id="ARBA00023170"/>
    </source>
</evidence>
<dbReference type="FunFam" id="1.10.287.130:FF:000030">
    <property type="entry name" value="Putative histidine kinase 5"/>
    <property type="match status" value="1"/>
</dbReference>
<dbReference type="SUPFAM" id="SSF55874">
    <property type="entry name" value="ATPase domain of HSP90 chaperone/DNA topoisomerase II/histidine kinase"/>
    <property type="match status" value="1"/>
</dbReference>
<feature type="region of interest" description="Disordered" evidence="13">
    <location>
        <begin position="753"/>
        <end position="826"/>
    </location>
</feature>
<dbReference type="PROSITE" id="PS50110">
    <property type="entry name" value="RESPONSE_REGULATORY"/>
    <property type="match status" value="1"/>
</dbReference>
<dbReference type="InterPro" id="IPR036097">
    <property type="entry name" value="HisK_dim/P_sf"/>
</dbReference>
<dbReference type="GO" id="GO:0005789">
    <property type="term" value="C:endoplasmic reticulum membrane"/>
    <property type="evidence" value="ECO:0007669"/>
    <property type="project" value="UniProtKB-SubCell"/>
</dbReference>
<comment type="caution">
    <text evidence="16">The sequence shown here is derived from an EMBL/GenBank/DDBJ whole genome shotgun (WGS) entry which is preliminary data.</text>
</comment>
<dbReference type="Pfam" id="PF00512">
    <property type="entry name" value="HisKA"/>
    <property type="match status" value="1"/>
</dbReference>
<dbReference type="PRINTS" id="PR00344">
    <property type="entry name" value="BCTRLSENSOR"/>
</dbReference>
<dbReference type="FunFam" id="3.40.50.2300:FF:000201">
    <property type="entry name" value="Histidine kinase 5"/>
    <property type="match status" value="1"/>
</dbReference>
<evidence type="ECO:0000256" key="4">
    <source>
        <dbReference type="ARBA" id="ARBA00012438"/>
    </source>
</evidence>
<feature type="coiled-coil region" evidence="12">
    <location>
        <begin position="92"/>
        <end position="126"/>
    </location>
</feature>
<organism evidence="16 17">
    <name type="scientific">Ficus carica</name>
    <name type="common">Common fig</name>
    <dbReference type="NCBI Taxonomy" id="3494"/>
    <lineage>
        <taxon>Eukaryota</taxon>
        <taxon>Viridiplantae</taxon>
        <taxon>Streptophyta</taxon>
        <taxon>Embryophyta</taxon>
        <taxon>Tracheophyta</taxon>
        <taxon>Spermatophyta</taxon>
        <taxon>Magnoliopsida</taxon>
        <taxon>eudicotyledons</taxon>
        <taxon>Gunneridae</taxon>
        <taxon>Pentapetalae</taxon>
        <taxon>rosids</taxon>
        <taxon>fabids</taxon>
        <taxon>Rosales</taxon>
        <taxon>Moraceae</taxon>
        <taxon>Ficeae</taxon>
        <taxon>Ficus</taxon>
    </lineage>
</organism>
<gene>
    <name evidence="16" type="ORF">TIFTF001_014786</name>
</gene>
<keyword evidence="5" id="KW-0963">Cytoplasm</keyword>
<dbReference type="SMART" id="SM00387">
    <property type="entry name" value="HATPase_c"/>
    <property type="match status" value="1"/>
</dbReference>
<dbReference type="InterPro" id="IPR005467">
    <property type="entry name" value="His_kinase_dom"/>
</dbReference>
<dbReference type="Gene3D" id="1.10.287.130">
    <property type="match status" value="1"/>
</dbReference>
<dbReference type="PANTHER" id="PTHR43047">
    <property type="entry name" value="TWO-COMPONENT HISTIDINE PROTEIN KINASE"/>
    <property type="match status" value="1"/>
</dbReference>
<dbReference type="SUPFAM" id="SSF47384">
    <property type="entry name" value="Homodimeric domain of signal transducing histidine kinase"/>
    <property type="match status" value="1"/>
</dbReference>
<evidence type="ECO:0000256" key="6">
    <source>
        <dbReference type="ARBA" id="ARBA00022553"/>
    </source>
</evidence>
<evidence type="ECO:0000256" key="2">
    <source>
        <dbReference type="ARBA" id="ARBA00004477"/>
    </source>
</evidence>
<dbReference type="GO" id="GO:0009927">
    <property type="term" value="F:histidine phosphotransfer kinase activity"/>
    <property type="evidence" value="ECO:0007669"/>
    <property type="project" value="TreeGrafter"/>
</dbReference>
<dbReference type="Gene3D" id="3.30.565.10">
    <property type="entry name" value="Histidine kinase-like ATPase, C-terminal domain"/>
    <property type="match status" value="1"/>
</dbReference>
<dbReference type="CDD" id="cd16922">
    <property type="entry name" value="HATPase_EvgS-ArcB-TorS-like"/>
    <property type="match status" value="1"/>
</dbReference>
<evidence type="ECO:0000256" key="7">
    <source>
        <dbReference type="ARBA" id="ARBA00022679"/>
    </source>
</evidence>
<evidence type="ECO:0000256" key="3">
    <source>
        <dbReference type="ARBA" id="ARBA00004496"/>
    </source>
</evidence>
<evidence type="ECO:0000313" key="17">
    <source>
        <dbReference type="Proteomes" id="UP001187192"/>
    </source>
</evidence>
<feature type="compositionally biased region" description="Polar residues" evidence="13">
    <location>
        <begin position="808"/>
        <end position="820"/>
    </location>
</feature>
<evidence type="ECO:0000256" key="8">
    <source>
        <dbReference type="ARBA" id="ARBA00022777"/>
    </source>
</evidence>
<keyword evidence="6 11" id="KW-0597">Phosphoprotein</keyword>
<name>A0AA88ARU8_FICCA</name>
<reference evidence="16" key="1">
    <citation type="submission" date="2023-07" db="EMBL/GenBank/DDBJ databases">
        <title>draft genome sequence of fig (Ficus carica).</title>
        <authorList>
            <person name="Takahashi T."/>
            <person name="Nishimura K."/>
        </authorList>
    </citation>
    <scope>NUCLEOTIDE SEQUENCE</scope>
</reference>
<dbReference type="Pfam" id="PF02518">
    <property type="entry name" value="HATPase_c"/>
    <property type="match status" value="1"/>
</dbReference>
<dbReference type="GO" id="GO:0005886">
    <property type="term" value="C:plasma membrane"/>
    <property type="evidence" value="ECO:0007669"/>
    <property type="project" value="TreeGrafter"/>
</dbReference>
<feature type="compositionally biased region" description="Low complexity" evidence="13">
    <location>
        <begin position="774"/>
        <end position="784"/>
    </location>
</feature>
<keyword evidence="8" id="KW-0418">Kinase</keyword>
<evidence type="ECO:0000256" key="11">
    <source>
        <dbReference type="PROSITE-ProRule" id="PRU00169"/>
    </source>
</evidence>
<keyword evidence="12" id="KW-0175">Coiled coil</keyword>
<protein>
    <recommendedName>
        <fullName evidence="4">histidine kinase</fullName>
        <ecNumber evidence="4">2.7.13.3</ecNumber>
    </recommendedName>
</protein>
<dbReference type="PANTHER" id="PTHR43047:SF68">
    <property type="entry name" value="HISTIDINE KINASE 5"/>
    <property type="match status" value="1"/>
</dbReference>
<evidence type="ECO:0000313" key="16">
    <source>
        <dbReference type="EMBL" id="GMN45606.1"/>
    </source>
</evidence>
<feature type="region of interest" description="Disordered" evidence="13">
    <location>
        <begin position="681"/>
        <end position="702"/>
    </location>
</feature>
<feature type="region of interest" description="Disordered" evidence="13">
    <location>
        <begin position="520"/>
        <end position="594"/>
    </location>
</feature>
<dbReference type="Proteomes" id="UP001187192">
    <property type="component" value="Unassembled WGS sequence"/>
</dbReference>
<dbReference type="SMART" id="SM00448">
    <property type="entry name" value="REC"/>
    <property type="match status" value="1"/>
</dbReference>
<feature type="domain" description="Histidine kinase" evidence="14">
    <location>
        <begin position="376"/>
        <end position="674"/>
    </location>
</feature>
<dbReference type="InterPro" id="IPR004358">
    <property type="entry name" value="Sig_transdc_His_kin-like_C"/>
</dbReference>
<evidence type="ECO:0000256" key="9">
    <source>
        <dbReference type="ARBA" id="ARBA00022824"/>
    </source>
</evidence>
<dbReference type="CDD" id="cd00082">
    <property type="entry name" value="HisKA"/>
    <property type="match status" value="1"/>
</dbReference>
<dbReference type="InterPro" id="IPR003594">
    <property type="entry name" value="HATPase_dom"/>
</dbReference>
<dbReference type="Pfam" id="PF00072">
    <property type="entry name" value="Response_reg"/>
    <property type="match status" value="2"/>
</dbReference>
<dbReference type="EC" id="2.7.13.3" evidence="4"/>
<proteinExistence type="predicted"/>
<evidence type="ECO:0000256" key="13">
    <source>
        <dbReference type="SAM" id="MobiDB-lite"/>
    </source>
</evidence>
<dbReference type="Gene3D" id="3.40.50.2300">
    <property type="match status" value="1"/>
</dbReference>
<comment type="catalytic activity">
    <reaction evidence="1">
        <text>ATP + protein L-histidine = ADP + protein N-phospho-L-histidine.</text>
        <dbReference type="EC" id="2.7.13.3"/>
    </reaction>
</comment>